<dbReference type="AlphaFoldDB" id="A0A1T4W464"/>
<keyword evidence="1" id="KW-0472">Membrane</keyword>
<gene>
    <name evidence="2" type="ORF">SAMN02745704_00154</name>
</gene>
<accession>A0A1T4W464</accession>
<dbReference type="InterPro" id="IPR029058">
    <property type="entry name" value="AB_hydrolase_fold"/>
</dbReference>
<name>A0A1T4W464_9BACT</name>
<evidence type="ECO:0000313" key="2">
    <source>
        <dbReference type="EMBL" id="SKA71511.1"/>
    </source>
</evidence>
<proteinExistence type="predicted"/>
<feature type="transmembrane region" description="Helical" evidence="1">
    <location>
        <begin position="111"/>
        <end position="131"/>
    </location>
</feature>
<keyword evidence="1" id="KW-0812">Transmembrane</keyword>
<organism evidence="2 3">
    <name type="scientific">Paucidesulfovibrio gracilis DSM 16080</name>
    <dbReference type="NCBI Taxonomy" id="1121449"/>
    <lineage>
        <taxon>Bacteria</taxon>
        <taxon>Pseudomonadati</taxon>
        <taxon>Thermodesulfobacteriota</taxon>
        <taxon>Desulfovibrionia</taxon>
        <taxon>Desulfovibrionales</taxon>
        <taxon>Desulfovibrionaceae</taxon>
        <taxon>Paucidesulfovibrio</taxon>
    </lineage>
</organism>
<keyword evidence="3" id="KW-1185">Reference proteome</keyword>
<evidence type="ECO:0000256" key="1">
    <source>
        <dbReference type="SAM" id="Phobius"/>
    </source>
</evidence>
<dbReference type="SUPFAM" id="SSF53474">
    <property type="entry name" value="alpha/beta-Hydrolases"/>
    <property type="match status" value="1"/>
</dbReference>
<reference evidence="2 3" key="1">
    <citation type="submission" date="2017-02" db="EMBL/GenBank/DDBJ databases">
        <authorList>
            <person name="Peterson S.W."/>
        </authorList>
    </citation>
    <scope>NUCLEOTIDE SEQUENCE [LARGE SCALE GENOMIC DNA]</scope>
    <source>
        <strain evidence="2 3">DSM 16080</strain>
    </source>
</reference>
<keyword evidence="1" id="KW-1133">Transmembrane helix</keyword>
<evidence type="ECO:0000313" key="3">
    <source>
        <dbReference type="Proteomes" id="UP000190027"/>
    </source>
</evidence>
<protein>
    <recommendedName>
        <fullName evidence="4">Alpha/beta hydrolase family protein</fullName>
    </recommendedName>
</protein>
<dbReference type="STRING" id="1121449.SAMN02745704_00154"/>
<evidence type="ECO:0008006" key="4">
    <source>
        <dbReference type="Google" id="ProtNLM"/>
    </source>
</evidence>
<dbReference type="EMBL" id="FUYC01000001">
    <property type="protein sequence ID" value="SKA71511.1"/>
    <property type="molecule type" value="Genomic_DNA"/>
</dbReference>
<sequence length="393" mass="43487">MQHVGTCTPNDAAQIWRKGWRKWNESKMCLNFTMVDSNVVETGGLAFKAGPGVQADHGNIMAVMHLLLCKIGNETFHTAGNGGVIFTDMQYFHLLKRQFRKRCLCMLPRNALVLLLLLTFLGCMAGCAAEIRRPDALDSFIQNYSADERIFQEDYFDLLTILKGRQGERLRVYIEGDGLAWLDRYTVSPDPTPRTPTALELASRDPFPLILYLARPCQYVRDVHRRNCLPQFWTSARFAEPVVADLNTVIDQVAARTGATSVELVGYSGGGGLAVLVAARRNDVAGILTLAGNLDHQAWTDLHGVSPLRDSLNPKCVAAQVADVPQVHVVGSEDSTVPVSVLRSYMTRGASDVTQTVVLDGVEHTTGWIDVYPAVLEMFDQALTFPVDEEYKN</sequence>
<dbReference type="Proteomes" id="UP000190027">
    <property type="component" value="Unassembled WGS sequence"/>
</dbReference>
<dbReference type="Gene3D" id="3.40.50.1820">
    <property type="entry name" value="alpha/beta hydrolase"/>
    <property type="match status" value="1"/>
</dbReference>